<proteinExistence type="predicted"/>
<sequence>MVGVLGKYLSDLGMQHWKTIKHVMHYLKITKRYCDSDSATCQDSKCSPSRYVYMLVGRASSWNLRVVNGIERPLKIYCNNNLAVLYSNNNMSSPKLNFINIKFLVERVKNKQIFIKDIGT</sequence>
<evidence type="ECO:0000313" key="2">
    <source>
        <dbReference type="Proteomes" id="UP000257109"/>
    </source>
</evidence>
<accession>A0A371GMS8</accession>
<feature type="non-terminal residue" evidence="1">
    <location>
        <position position="120"/>
    </location>
</feature>
<reference evidence="1" key="1">
    <citation type="submission" date="2018-05" db="EMBL/GenBank/DDBJ databases">
        <title>Draft genome of Mucuna pruriens seed.</title>
        <authorList>
            <person name="Nnadi N.E."/>
            <person name="Vos R."/>
            <person name="Hasami M.H."/>
            <person name="Devisetty U.K."/>
            <person name="Aguiy J.C."/>
        </authorList>
    </citation>
    <scope>NUCLEOTIDE SEQUENCE [LARGE SCALE GENOMIC DNA]</scope>
    <source>
        <strain evidence="1">JCA_2017</strain>
    </source>
</reference>
<dbReference type="AlphaFoldDB" id="A0A371GMS8"/>
<comment type="caution">
    <text evidence="1">The sequence shown here is derived from an EMBL/GenBank/DDBJ whole genome shotgun (WGS) entry which is preliminary data.</text>
</comment>
<gene>
    <name evidence="1" type="ORF">CR513_26152</name>
</gene>
<organism evidence="1 2">
    <name type="scientific">Mucuna pruriens</name>
    <name type="common">Velvet bean</name>
    <name type="synonym">Dolichos pruriens</name>
    <dbReference type="NCBI Taxonomy" id="157652"/>
    <lineage>
        <taxon>Eukaryota</taxon>
        <taxon>Viridiplantae</taxon>
        <taxon>Streptophyta</taxon>
        <taxon>Embryophyta</taxon>
        <taxon>Tracheophyta</taxon>
        <taxon>Spermatophyta</taxon>
        <taxon>Magnoliopsida</taxon>
        <taxon>eudicotyledons</taxon>
        <taxon>Gunneridae</taxon>
        <taxon>Pentapetalae</taxon>
        <taxon>rosids</taxon>
        <taxon>fabids</taxon>
        <taxon>Fabales</taxon>
        <taxon>Fabaceae</taxon>
        <taxon>Papilionoideae</taxon>
        <taxon>50 kb inversion clade</taxon>
        <taxon>NPAAA clade</taxon>
        <taxon>indigoferoid/millettioid clade</taxon>
        <taxon>Phaseoleae</taxon>
        <taxon>Mucuna</taxon>
    </lineage>
</organism>
<protein>
    <recommendedName>
        <fullName evidence="3">Copia protein</fullName>
    </recommendedName>
</protein>
<dbReference type="Proteomes" id="UP000257109">
    <property type="component" value="Unassembled WGS sequence"/>
</dbReference>
<dbReference type="OrthoDB" id="1414623at2759"/>
<evidence type="ECO:0008006" key="3">
    <source>
        <dbReference type="Google" id="ProtNLM"/>
    </source>
</evidence>
<keyword evidence="2" id="KW-1185">Reference proteome</keyword>
<dbReference type="EMBL" id="QJKJ01005027">
    <property type="protein sequence ID" value="RDX91826.1"/>
    <property type="molecule type" value="Genomic_DNA"/>
</dbReference>
<feature type="non-terminal residue" evidence="1">
    <location>
        <position position="1"/>
    </location>
</feature>
<evidence type="ECO:0000313" key="1">
    <source>
        <dbReference type="EMBL" id="RDX91826.1"/>
    </source>
</evidence>
<name>A0A371GMS8_MUCPR</name>